<evidence type="ECO:0000313" key="10">
    <source>
        <dbReference type="Proteomes" id="UP001318040"/>
    </source>
</evidence>
<feature type="domain" description="GPR180/TMEM145 transmembrane" evidence="8">
    <location>
        <begin position="206"/>
        <end position="426"/>
    </location>
</feature>
<dbReference type="Proteomes" id="UP001318040">
    <property type="component" value="Chromosome 32"/>
</dbReference>
<keyword evidence="4 7" id="KW-0472">Membrane</keyword>
<comment type="subcellular location">
    <subcellularLocation>
        <location evidence="1">Membrane</location>
        <topology evidence="1">Multi-pass membrane protein</topology>
    </subcellularLocation>
</comment>
<evidence type="ECO:0000259" key="8">
    <source>
        <dbReference type="Pfam" id="PF10192"/>
    </source>
</evidence>
<feature type="transmembrane region" description="Helical" evidence="7">
    <location>
        <begin position="20"/>
        <end position="43"/>
    </location>
</feature>
<feature type="transmembrane region" description="Helical" evidence="7">
    <location>
        <begin position="160"/>
        <end position="184"/>
    </location>
</feature>
<dbReference type="Pfam" id="PF21892">
    <property type="entry name" value="TMEM145_N"/>
    <property type="match status" value="1"/>
</dbReference>
<evidence type="ECO:0000256" key="1">
    <source>
        <dbReference type="ARBA" id="ARBA00004141"/>
    </source>
</evidence>
<dbReference type="PANTHER" id="PTHR23252">
    <property type="entry name" value="INTIMAL THICKNESS RECEPTOR-RELATED"/>
    <property type="match status" value="1"/>
</dbReference>
<proteinExistence type="predicted"/>
<sequence>MSRTALAPLPLRLLHLVPFHHLHLVRLAAVALALHHLLVLLFAPHASAKIVRGSVRAPEDWLFLTRFCFLTDYGKMEFLFRYPEALCCQNVLLYFDDPSQWPAVYKQPSQSCQQKEQVLRPENNQVINLTTEYTWSGCEVVEGMLECRGSRSFRSVRERWWYIVLSKCEGGGLVVDFELTLTNGDSFWTRHFSADEFGILQADITYLLVFSAVLAVSCYFADLLRKRQLFHSTYKLFMAAAGMQVLSLLLMCIYWGGYARTGSGNQPVRVLGKLLFSASFLTFLLLLILLGKGFTVTRGRISHAGVVKLTVYMTLYTTTYASLFIYEAKWFDPGQVLYTYESPVGYGLMLMQLTAYVWFCCSVYRTLQRHPDKQRFYVRFFVAYTFWFFSVPVVALIANFVMAKWEREKMVNDIQLGIHLYAHAVFLVMTRPSAANRNFPFHVRTSQIGALGAALPGDECAFAQHAYGPGARGGGDARGGDSLQQQHHAYSNGNFVSDSVGPNLTELFCVSGSKGALFAPGGSMGSFVDLGSPVAESPEPGTPNPDGSPLGGARGPTSLPA</sequence>
<feature type="region of interest" description="Disordered" evidence="6">
    <location>
        <begin position="529"/>
        <end position="561"/>
    </location>
</feature>
<evidence type="ECO:0000256" key="5">
    <source>
        <dbReference type="ARBA" id="ARBA00023180"/>
    </source>
</evidence>
<keyword evidence="10" id="KW-1185">Reference proteome</keyword>
<name>A0AAJ7X3X3_PETMA</name>
<dbReference type="GO" id="GO:0007186">
    <property type="term" value="P:G protein-coupled receptor signaling pathway"/>
    <property type="evidence" value="ECO:0007669"/>
    <property type="project" value="InterPro"/>
</dbReference>
<feature type="domain" description="GPR180-like N-terminal" evidence="9">
    <location>
        <begin position="51"/>
        <end position="169"/>
    </location>
</feature>
<dbReference type="GO" id="GO:0019236">
    <property type="term" value="P:response to pheromone"/>
    <property type="evidence" value="ECO:0007669"/>
    <property type="project" value="InterPro"/>
</dbReference>
<evidence type="ECO:0000256" key="7">
    <source>
        <dbReference type="SAM" id="Phobius"/>
    </source>
</evidence>
<dbReference type="PANTHER" id="PTHR23252:SF24">
    <property type="entry name" value="TRANSMEMBRANE PROTEIN 145"/>
    <property type="match status" value="1"/>
</dbReference>
<organism evidence="10 11">
    <name type="scientific">Petromyzon marinus</name>
    <name type="common">Sea lamprey</name>
    <dbReference type="NCBI Taxonomy" id="7757"/>
    <lineage>
        <taxon>Eukaryota</taxon>
        <taxon>Metazoa</taxon>
        <taxon>Chordata</taxon>
        <taxon>Craniata</taxon>
        <taxon>Vertebrata</taxon>
        <taxon>Cyclostomata</taxon>
        <taxon>Hyperoartia</taxon>
        <taxon>Petromyzontiformes</taxon>
        <taxon>Petromyzontidae</taxon>
        <taxon>Petromyzon</taxon>
    </lineage>
</organism>
<evidence type="ECO:0000256" key="4">
    <source>
        <dbReference type="ARBA" id="ARBA00023136"/>
    </source>
</evidence>
<feature type="transmembrane region" description="Helical" evidence="7">
    <location>
        <begin position="236"/>
        <end position="258"/>
    </location>
</feature>
<dbReference type="InterPro" id="IPR047831">
    <property type="entry name" value="GPR180/TMEM145"/>
</dbReference>
<dbReference type="CTD" id="284339"/>
<gene>
    <name evidence="11" type="primary">TMEM145</name>
</gene>
<feature type="transmembrane region" description="Helical" evidence="7">
    <location>
        <begin position="306"/>
        <end position="326"/>
    </location>
</feature>
<dbReference type="InterPro" id="IPR019336">
    <property type="entry name" value="GPR180/TMEM145_TM"/>
</dbReference>
<keyword evidence="3 7" id="KW-1133">Transmembrane helix</keyword>
<evidence type="ECO:0000256" key="3">
    <source>
        <dbReference type="ARBA" id="ARBA00022989"/>
    </source>
</evidence>
<dbReference type="InterPro" id="IPR053880">
    <property type="entry name" value="GPR180-like_N"/>
</dbReference>
<evidence type="ECO:0000256" key="2">
    <source>
        <dbReference type="ARBA" id="ARBA00022692"/>
    </source>
</evidence>
<accession>A0AAJ7X3X3</accession>
<protein>
    <submittedName>
        <fullName evidence="11">Transmembrane protein 145 isoform X1</fullName>
    </submittedName>
</protein>
<reference evidence="11" key="1">
    <citation type="submission" date="2025-08" db="UniProtKB">
        <authorList>
            <consortium name="RefSeq"/>
        </authorList>
    </citation>
    <scope>IDENTIFICATION</scope>
    <source>
        <tissue evidence="11">Sperm</tissue>
    </source>
</reference>
<dbReference type="Pfam" id="PF10192">
    <property type="entry name" value="GPR180-TMEM145_TM"/>
    <property type="match status" value="1"/>
</dbReference>
<evidence type="ECO:0000259" key="9">
    <source>
        <dbReference type="Pfam" id="PF21892"/>
    </source>
</evidence>
<dbReference type="GO" id="GO:0016020">
    <property type="term" value="C:membrane"/>
    <property type="evidence" value="ECO:0007669"/>
    <property type="project" value="UniProtKB-SubCell"/>
</dbReference>
<feature type="transmembrane region" description="Helical" evidence="7">
    <location>
        <begin position="346"/>
        <end position="364"/>
    </location>
</feature>
<dbReference type="AlphaFoldDB" id="A0AAJ7X3X3"/>
<dbReference type="KEGG" id="pmrn:116948217"/>
<evidence type="ECO:0000313" key="11">
    <source>
        <dbReference type="RefSeq" id="XP_032820594.1"/>
    </source>
</evidence>
<feature type="transmembrane region" description="Helical" evidence="7">
    <location>
        <begin position="204"/>
        <end position="224"/>
    </location>
</feature>
<dbReference type="RefSeq" id="XP_032820594.1">
    <property type="nucleotide sequence ID" value="XM_032964703.1"/>
</dbReference>
<evidence type="ECO:0000256" key="6">
    <source>
        <dbReference type="SAM" id="MobiDB-lite"/>
    </source>
</evidence>
<feature type="transmembrane region" description="Helical" evidence="7">
    <location>
        <begin position="270"/>
        <end position="294"/>
    </location>
</feature>
<feature type="transmembrane region" description="Helical" evidence="7">
    <location>
        <begin position="376"/>
        <end position="402"/>
    </location>
</feature>
<keyword evidence="5" id="KW-0325">Glycoprotein</keyword>
<keyword evidence="2 7" id="KW-0812">Transmembrane</keyword>